<dbReference type="Pfam" id="PF00324">
    <property type="entry name" value="AA_permease"/>
    <property type="match status" value="1"/>
</dbReference>
<gene>
    <name evidence="9" type="primary">LOC113398397</name>
</gene>
<dbReference type="GO" id="GO:0015379">
    <property type="term" value="F:potassium:chloride symporter activity"/>
    <property type="evidence" value="ECO:0007669"/>
    <property type="project" value="TreeGrafter"/>
</dbReference>
<feature type="domain" description="SLC12A transporter C-terminal" evidence="7">
    <location>
        <begin position="580"/>
        <end position="666"/>
    </location>
</feature>
<evidence type="ECO:0000313" key="8">
    <source>
        <dbReference type="Proteomes" id="UP001652626"/>
    </source>
</evidence>
<feature type="transmembrane region" description="Helical" evidence="5">
    <location>
        <begin position="333"/>
        <end position="355"/>
    </location>
</feature>
<sequence length="945" mass="102690">MSMEDIHLRTKPLAMADTLDPLSPSLNDSPNSSGLMHKLRLRLTRTTPPRSPSGDGYVEFGEFRSERPGVKKVGTFAGVFCPVVLSMFSALVFIRMGYLVGNAGLLVTLGQFGLAYLIVGFTVMSICAISTNGAVEGGGVYFMISRTLGPEFGGAIGTLFFLANVVSSALCISACTEALVENFGPNGYLVGAGGGLPNGYWYRFLYRSALNAAGLGVSLAGASLFARTSLAIWVSTVVCLFSALLSFFVTAPGQIEKPDTNTIVNATNFTYSGLSAATLRGNLYERYARDYSAAGEPADFAAVFGVLFTGVTGVMAGANMSGELKSPSRSIPLGTLAALLFTALSYAALTVLTAATCSRELLQNNYVYLLPINVWPPFIAVGMLTATFSAGLSNLIGASRVLEALAKDNIFGFLLRPMVSRSGNPVVAVIASWLLVQIGIMADSLNTIAQVNSVLFMTSYCAINLACLGLDLASAPNFRPSFRQFSWASSLAGLLGCAALIFSLRPAYACAVALACCSLVLALHLLSPAAADPKWGSLSQALIFHQVRKYLLLLDPRREHVKFWRPQMLLLIGSPRQTAPLIDFVNDQKKGGLFVIGHVRVGQLDGSGDPLADEQKYWLKLIDHLKVKAFVELCLSEDIRSGAAHLTRLSGLGAMKPDTVLLGFRDSAHPNDFFRDPASPYKTQDFDLDNGQVMFPTRTAFSPRMSASEYVRIVSDVLCVKKNVCLCRHFHNLNMAAVERRSGSLKYIDVWLVEALRPSREEPFTVRALFALQLAAVVRSARGWQHLALRVHVVTAHENNPSFGSESMTEPGLPEMSPGRPVQERLDELLKLLRISAYTHTVTDWPKLDDDVHRYLDPNSNENSVYQRVPMSYLQRVNRIIKSRCEEGTAVTFVQLPQPPKLSPTPTEADEVICEQYMKVLDEFTKDLSPTILVRGLKSVTSTSL</sequence>
<keyword evidence="8" id="KW-1185">Reference proteome</keyword>
<feature type="transmembrane region" description="Helical" evidence="5">
    <location>
        <begin position="230"/>
        <end position="249"/>
    </location>
</feature>
<evidence type="ECO:0000256" key="2">
    <source>
        <dbReference type="ARBA" id="ARBA00022692"/>
    </source>
</evidence>
<evidence type="ECO:0000313" key="9">
    <source>
        <dbReference type="RefSeq" id="XP_026492915.2"/>
    </source>
</evidence>
<dbReference type="Pfam" id="PF03522">
    <property type="entry name" value="SLC12"/>
    <property type="match status" value="1"/>
</dbReference>
<feature type="domain" description="Amino acid permease/ SLC12A" evidence="6">
    <location>
        <begin position="80"/>
        <end position="569"/>
    </location>
</feature>
<feature type="transmembrane region" description="Helical" evidence="5">
    <location>
        <begin position="454"/>
        <end position="473"/>
    </location>
</feature>
<name>A0A8B8I7D2_VANTA</name>
<feature type="transmembrane region" description="Helical" evidence="5">
    <location>
        <begin position="375"/>
        <end position="402"/>
    </location>
</feature>
<dbReference type="GeneID" id="113398397"/>
<dbReference type="InterPro" id="IPR004842">
    <property type="entry name" value="SLC12A_fam"/>
</dbReference>
<dbReference type="PANTHER" id="PTHR11827">
    <property type="entry name" value="SOLUTE CARRIER FAMILY 12, CATION COTRANSPORTERS"/>
    <property type="match status" value="1"/>
</dbReference>
<dbReference type="Proteomes" id="UP001652626">
    <property type="component" value="Chromosome 26"/>
</dbReference>
<feature type="transmembrane region" description="Helical" evidence="5">
    <location>
        <begin position="508"/>
        <end position="526"/>
    </location>
</feature>
<feature type="transmembrane region" description="Helical" evidence="5">
    <location>
        <begin position="485"/>
        <end position="502"/>
    </location>
</feature>
<dbReference type="PANTHER" id="PTHR11827:SF72">
    <property type="entry name" value="GH08340P"/>
    <property type="match status" value="1"/>
</dbReference>
<feature type="transmembrane region" description="Helical" evidence="5">
    <location>
        <begin position="300"/>
        <end position="321"/>
    </location>
</feature>
<evidence type="ECO:0000256" key="5">
    <source>
        <dbReference type="SAM" id="Phobius"/>
    </source>
</evidence>
<dbReference type="OrthoDB" id="2020542at2759"/>
<feature type="transmembrane region" description="Helical" evidence="5">
    <location>
        <begin position="73"/>
        <end position="94"/>
    </location>
</feature>
<feature type="transmembrane region" description="Helical" evidence="5">
    <location>
        <begin position="423"/>
        <end position="442"/>
    </location>
</feature>
<reference evidence="9" key="1">
    <citation type="submission" date="2025-08" db="UniProtKB">
        <authorList>
            <consortium name="RefSeq"/>
        </authorList>
    </citation>
    <scope>IDENTIFICATION</scope>
    <source>
        <tissue evidence="9">Whole body</tissue>
    </source>
</reference>
<keyword evidence="3 5" id="KW-1133">Transmembrane helix</keyword>
<dbReference type="GO" id="GO:0006884">
    <property type="term" value="P:cell volume homeostasis"/>
    <property type="evidence" value="ECO:0007669"/>
    <property type="project" value="TreeGrafter"/>
</dbReference>
<dbReference type="GO" id="GO:0016020">
    <property type="term" value="C:membrane"/>
    <property type="evidence" value="ECO:0007669"/>
    <property type="project" value="UniProtKB-SubCell"/>
</dbReference>
<evidence type="ECO:0000256" key="1">
    <source>
        <dbReference type="ARBA" id="ARBA00004141"/>
    </source>
</evidence>
<comment type="subcellular location">
    <subcellularLocation>
        <location evidence="1">Membrane</location>
        <topology evidence="1">Multi-pass membrane protein</topology>
    </subcellularLocation>
</comment>
<feature type="transmembrane region" description="Helical" evidence="5">
    <location>
        <begin position="156"/>
        <end position="180"/>
    </location>
</feature>
<protein>
    <submittedName>
        <fullName evidence="9">Solute carrier family 12 member 9</fullName>
    </submittedName>
</protein>
<dbReference type="RefSeq" id="XP_026492915.2">
    <property type="nucleotide sequence ID" value="XM_026637130.2"/>
</dbReference>
<feature type="transmembrane region" description="Helical" evidence="5">
    <location>
        <begin position="114"/>
        <end position="135"/>
    </location>
</feature>
<organism evidence="8 9">
    <name type="scientific">Vanessa tameamea</name>
    <name type="common">Kamehameha butterfly</name>
    <dbReference type="NCBI Taxonomy" id="334116"/>
    <lineage>
        <taxon>Eukaryota</taxon>
        <taxon>Metazoa</taxon>
        <taxon>Ecdysozoa</taxon>
        <taxon>Arthropoda</taxon>
        <taxon>Hexapoda</taxon>
        <taxon>Insecta</taxon>
        <taxon>Pterygota</taxon>
        <taxon>Neoptera</taxon>
        <taxon>Endopterygota</taxon>
        <taxon>Lepidoptera</taxon>
        <taxon>Glossata</taxon>
        <taxon>Ditrysia</taxon>
        <taxon>Papilionoidea</taxon>
        <taxon>Nymphalidae</taxon>
        <taxon>Nymphalinae</taxon>
        <taxon>Vanessa</taxon>
    </lineage>
</organism>
<keyword evidence="2 5" id="KW-0812">Transmembrane</keyword>
<evidence type="ECO:0000259" key="6">
    <source>
        <dbReference type="Pfam" id="PF00324"/>
    </source>
</evidence>
<feature type="transmembrane region" description="Helical" evidence="5">
    <location>
        <begin position="200"/>
        <end position="223"/>
    </location>
</feature>
<dbReference type="GO" id="GO:0055075">
    <property type="term" value="P:potassium ion homeostasis"/>
    <property type="evidence" value="ECO:0007669"/>
    <property type="project" value="TreeGrafter"/>
</dbReference>
<dbReference type="InterPro" id="IPR018491">
    <property type="entry name" value="SLC12_C"/>
</dbReference>
<evidence type="ECO:0000256" key="4">
    <source>
        <dbReference type="ARBA" id="ARBA00023136"/>
    </source>
</evidence>
<proteinExistence type="predicted"/>
<dbReference type="Gene3D" id="1.20.1740.10">
    <property type="entry name" value="Amino acid/polyamine transporter I"/>
    <property type="match status" value="1"/>
</dbReference>
<evidence type="ECO:0000256" key="3">
    <source>
        <dbReference type="ARBA" id="ARBA00022989"/>
    </source>
</evidence>
<dbReference type="InterPro" id="IPR004841">
    <property type="entry name" value="AA-permease/SLC12A_dom"/>
</dbReference>
<dbReference type="GO" id="GO:0055064">
    <property type="term" value="P:chloride ion homeostasis"/>
    <property type="evidence" value="ECO:0007669"/>
    <property type="project" value="TreeGrafter"/>
</dbReference>
<evidence type="ECO:0000259" key="7">
    <source>
        <dbReference type="Pfam" id="PF03522"/>
    </source>
</evidence>
<dbReference type="OMA" id="NIKYWRP"/>
<accession>A0A8B8I7D2</accession>
<dbReference type="AlphaFoldDB" id="A0A8B8I7D2"/>
<keyword evidence="4 5" id="KW-0472">Membrane</keyword>